<organism evidence="2 3">
    <name type="scientific">Ignicoccus pacificus DSM 13166</name>
    <dbReference type="NCBI Taxonomy" id="940294"/>
    <lineage>
        <taxon>Archaea</taxon>
        <taxon>Thermoproteota</taxon>
        <taxon>Thermoprotei</taxon>
        <taxon>Desulfurococcales</taxon>
        <taxon>Desulfurococcaceae</taxon>
        <taxon>Ignicoccus</taxon>
    </lineage>
</organism>
<dbReference type="NCBIfam" id="TIGR02537">
    <property type="entry name" value="arch_flag_Nterm"/>
    <property type="match status" value="1"/>
</dbReference>
<dbReference type="KEGG" id="ipc:IPA_08310"/>
<protein>
    <recommendedName>
        <fullName evidence="4">Archaeal Type IV pilin N-terminal domain-containing protein</fullName>
    </recommendedName>
</protein>
<accession>A0A977KBY0</accession>
<gene>
    <name evidence="2" type="ORF">IPA_08310</name>
</gene>
<evidence type="ECO:0008006" key="4">
    <source>
        <dbReference type="Google" id="ProtNLM"/>
    </source>
</evidence>
<evidence type="ECO:0000313" key="2">
    <source>
        <dbReference type="EMBL" id="UXD22797.1"/>
    </source>
</evidence>
<keyword evidence="3" id="KW-1185">Reference proteome</keyword>
<dbReference type="AlphaFoldDB" id="A0A977KBY0"/>
<feature type="transmembrane region" description="Helical" evidence="1">
    <location>
        <begin position="12"/>
        <end position="36"/>
    </location>
</feature>
<dbReference type="Proteomes" id="UP001063698">
    <property type="component" value="Chromosome"/>
</dbReference>
<evidence type="ECO:0000256" key="1">
    <source>
        <dbReference type="SAM" id="Phobius"/>
    </source>
</evidence>
<keyword evidence="1" id="KW-0472">Membrane</keyword>
<keyword evidence="1" id="KW-0812">Transmembrane</keyword>
<dbReference type="EMBL" id="CP006868">
    <property type="protein sequence ID" value="UXD22797.1"/>
    <property type="molecule type" value="Genomic_DNA"/>
</dbReference>
<dbReference type="InterPro" id="IPR013373">
    <property type="entry name" value="Flagellin/pilin_N_arc"/>
</dbReference>
<name>A0A977KBY0_9CREN</name>
<keyword evidence="1" id="KW-1133">Transmembrane helix</keyword>
<evidence type="ECO:0000313" key="3">
    <source>
        <dbReference type="Proteomes" id="UP001063698"/>
    </source>
</evidence>
<proteinExistence type="predicted"/>
<sequence length="310" mass="33443">MKDMKALKKKGVSPVIATLLLILIAVAAAVLLYTWVSSLSANVAGSKVTGKTLTVIQATWALGNSVKDGYLSAENFTSNRPVLVISFKAPPAAVGGQGAGMNLITLDNVDVIYAGRVICHYSAFALSAWDVQHTGATTGFSVPKVSGLDFGGYVGNTIGTLDGNDTYAPGGIVVNNRTKADNPADFNKLGYAFYNNSTKSNLAFDRNVPFATVVAQVWNVQYVSNQKVETYFNSTNANIRFDRWTGDYLAYNTAKTNAIPTFDLAKVGQDDWSLVVWCPQVNPNVMNSVQVRIQFQDGSTWETMIPLTVQ</sequence>
<reference evidence="2" key="1">
    <citation type="submission" date="2013-11" db="EMBL/GenBank/DDBJ databases">
        <title>Comparative genomics of Ignicoccus.</title>
        <authorList>
            <person name="Podar M."/>
        </authorList>
    </citation>
    <scope>NUCLEOTIDE SEQUENCE</scope>
    <source>
        <strain evidence="2">DSM 13166</strain>
    </source>
</reference>